<evidence type="ECO:0000313" key="5">
    <source>
        <dbReference type="Proteomes" id="UP000185944"/>
    </source>
</evidence>
<dbReference type="RefSeq" id="XP_067543680.1">
    <property type="nucleotide sequence ID" value="XM_067688492.1"/>
</dbReference>
<dbReference type="AlphaFoldDB" id="A0A177EAJ4"/>
<sequence>MKTKPANSTRSELKWLLFALLAAALSRAASDAEHDFLLDSPHTEETIAFFKKTNNHLDSTVKKNVRCVLKAQWTTVSFNFSNFDLEDIPEKFVNGMKINAMKLYGDEKNTTASMVMLEKLLQAFENLYVSQLYITDFYFGNSPALGPPGKVVKFEIALLSLKNTADLFIKWLFEVSDLSSCKLNIEIGCSPEVKTLDALDSLVVRELKFLKLYKLLALETLNCKALRENTVTYGLIVANPPKDIEVAPLVVQGMANKHWEVLRVPLWLWKKVALAASNTFLATMLYIDIAQEDNFEYATNTWPAPLATGAPIAALFLMIHTARTNSFTLGIAQGLDLLNYISKSFRMLASIRIEMKVTPEFKEYLKKTRFYISSIPSVVILTIAHTPCKLCTHAAKPSMICIDLDVYPTWKASGLEKTWNPSALDGVDALPPNVQALLTPKEGRILESMCAVCMYTLGDSTDSEQNSEDDKPEQFCLVDKEQHVVCNRCLEQLQGKFCPICRAPISLEAIRYFITRSESGAVAISNHAPDGTIVVLPRTDPEK</sequence>
<comment type="caution">
    <text evidence="4">The sequence shown here is derived from an EMBL/GenBank/DDBJ whole genome shotgun (WGS) entry which is preliminary data.</text>
</comment>
<organism evidence="4 5">
    <name type="scientific">Nematocida displodere</name>
    <dbReference type="NCBI Taxonomy" id="1805483"/>
    <lineage>
        <taxon>Eukaryota</taxon>
        <taxon>Fungi</taxon>
        <taxon>Fungi incertae sedis</taxon>
        <taxon>Microsporidia</taxon>
        <taxon>Nematocida</taxon>
    </lineage>
</organism>
<keyword evidence="1" id="KW-0863">Zinc-finger</keyword>
<evidence type="ECO:0000313" key="4">
    <source>
        <dbReference type="EMBL" id="OAG28935.1"/>
    </source>
</evidence>
<feature type="chain" id="PRO_5008060240" description="RING-type domain-containing protein" evidence="2">
    <location>
        <begin position="29"/>
        <end position="543"/>
    </location>
</feature>
<feature type="signal peptide" evidence="2">
    <location>
        <begin position="1"/>
        <end position="28"/>
    </location>
</feature>
<proteinExistence type="predicted"/>
<evidence type="ECO:0000259" key="3">
    <source>
        <dbReference type="PROSITE" id="PS50089"/>
    </source>
</evidence>
<dbReference type="PROSITE" id="PS50089">
    <property type="entry name" value="ZF_RING_2"/>
    <property type="match status" value="1"/>
</dbReference>
<dbReference type="GeneID" id="93647424"/>
<feature type="domain" description="RING-type" evidence="3">
    <location>
        <begin position="450"/>
        <end position="502"/>
    </location>
</feature>
<dbReference type="VEuPathDB" id="MicrosporidiaDB:NEDG_01074"/>
<reference evidence="4 5" key="1">
    <citation type="submission" date="2016-02" db="EMBL/GenBank/DDBJ databases">
        <title>Discovery of a natural microsporidian pathogen with a broad tissue tropism in Caenorhabditis elegans.</title>
        <authorList>
            <person name="Luallen R.J."/>
            <person name="Reinke A.W."/>
            <person name="Tong L."/>
            <person name="Botts M.R."/>
            <person name="Felix M.-A."/>
            <person name="Troemel E.R."/>
        </authorList>
    </citation>
    <scope>NUCLEOTIDE SEQUENCE [LARGE SCALE GENOMIC DNA]</scope>
    <source>
        <strain evidence="4 5">JUm2807</strain>
    </source>
</reference>
<dbReference type="InterPro" id="IPR001841">
    <property type="entry name" value="Znf_RING"/>
</dbReference>
<dbReference type="Proteomes" id="UP000185944">
    <property type="component" value="Unassembled WGS sequence"/>
</dbReference>
<protein>
    <recommendedName>
        <fullName evidence="3">RING-type domain-containing protein</fullName>
    </recommendedName>
</protein>
<evidence type="ECO:0000256" key="1">
    <source>
        <dbReference type="PROSITE-ProRule" id="PRU00175"/>
    </source>
</evidence>
<accession>A0A177EAJ4</accession>
<dbReference type="EMBL" id="LTDL01000042">
    <property type="protein sequence ID" value="OAG28935.1"/>
    <property type="molecule type" value="Genomic_DNA"/>
</dbReference>
<keyword evidence="5" id="KW-1185">Reference proteome</keyword>
<name>A0A177EAJ4_9MICR</name>
<keyword evidence="1" id="KW-0479">Metal-binding</keyword>
<evidence type="ECO:0000256" key="2">
    <source>
        <dbReference type="SAM" id="SignalP"/>
    </source>
</evidence>
<keyword evidence="1" id="KW-0862">Zinc</keyword>
<gene>
    <name evidence="4" type="ORF">NEDG_01074</name>
</gene>
<dbReference type="GO" id="GO:0008270">
    <property type="term" value="F:zinc ion binding"/>
    <property type="evidence" value="ECO:0007669"/>
    <property type="project" value="UniProtKB-KW"/>
</dbReference>
<keyword evidence="2" id="KW-0732">Signal</keyword>